<evidence type="ECO:0000313" key="2">
    <source>
        <dbReference type="EMBL" id="EIN03953.1"/>
    </source>
</evidence>
<dbReference type="EMBL" id="JH687557">
    <property type="protein sequence ID" value="EIN03953.1"/>
    <property type="molecule type" value="Genomic_DNA"/>
</dbReference>
<feature type="region of interest" description="Disordered" evidence="1">
    <location>
        <begin position="70"/>
        <end position="101"/>
    </location>
</feature>
<evidence type="ECO:0000256" key="1">
    <source>
        <dbReference type="SAM" id="MobiDB-lite"/>
    </source>
</evidence>
<reference evidence="3" key="1">
    <citation type="journal article" date="2012" name="Science">
        <title>The Paleozoic origin of enzymatic lignin decomposition reconstructed from 31 fungal genomes.</title>
        <authorList>
            <person name="Floudas D."/>
            <person name="Binder M."/>
            <person name="Riley R."/>
            <person name="Barry K."/>
            <person name="Blanchette R.A."/>
            <person name="Henrissat B."/>
            <person name="Martinez A.T."/>
            <person name="Otillar R."/>
            <person name="Spatafora J.W."/>
            <person name="Yadav J.S."/>
            <person name="Aerts A."/>
            <person name="Benoit I."/>
            <person name="Boyd A."/>
            <person name="Carlson A."/>
            <person name="Copeland A."/>
            <person name="Coutinho P.M."/>
            <person name="de Vries R.P."/>
            <person name="Ferreira P."/>
            <person name="Findley K."/>
            <person name="Foster B."/>
            <person name="Gaskell J."/>
            <person name="Glotzer D."/>
            <person name="Gorecki P."/>
            <person name="Heitman J."/>
            <person name="Hesse C."/>
            <person name="Hori C."/>
            <person name="Igarashi K."/>
            <person name="Jurgens J.A."/>
            <person name="Kallen N."/>
            <person name="Kersten P."/>
            <person name="Kohler A."/>
            <person name="Kuees U."/>
            <person name="Kumar T.K.A."/>
            <person name="Kuo A."/>
            <person name="LaButti K."/>
            <person name="Larrondo L.F."/>
            <person name="Lindquist E."/>
            <person name="Ling A."/>
            <person name="Lombard V."/>
            <person name="Lucas S."/>
            <person name="Lundell T."/>
            <person name="Martin R."/>
            <person name="McLaughlin D.J."/>
            <person name="Morgenstern I."/>
            <person name="Morin E."/>
            <person name="Murat C."/>
            <person name="Nagy L.G."/>
            <person name="Nolan M."/>
            <person name="Ohm R.A."/>
            <person name="Patyshakuliyeva A."/>
            <person name="Rokas A."/>
            <person name="Ruiz-Duenas F.J."/>
            <person name="Sabat G."/>
            <person name="Salamov A."/>
            <person name="Samejima M."/>
            <person name="Schmutz J."/>
            <person name="Slot J.C."/>
            <person name="St John F."/>
            <person name="Stenlid J."/>
            <person name="Sun H."/>
            <person name="Sun S."/>
            <person name="Syed K."/>
            <person name="Tsang A."/>
            <person name="Wiebenga A."/>
            <person name="Young D."/>
            <person name="Pisabarro A."/>
            <person name="Eastwood D.C."/>
            <person name="Martin F."/>
            <person name="Cullen D."/>
            <person name="Grigoriev I.V."/>
            <person name="Hibbett D.S."/>
        </authorList>
    </citation>
    <scope>NUCLEOTIDE SEQUENCE [LARGE SCALE GENOMIC DNA]</scope>
    <source>
        <strain evidence="3">HHB-11173 SS5</strain>
    </source>
</reference>
<dbReference type="KEGG" id="psq:PUNSTDRAFT_128523"/>
<sequence>MSTISVDSVAPVIPERRPHSALEVIDVDNLDDDVLLMESRRPLQRRRLDSHPSLDAGVIRLDDDDVVEVPVASGSGSGRDAPRRTGGNRLASLPPPLPRVDPIPAVPAVPRHLRSQQGMPLRRQTFRRPVGNTIPQGVVRANAQPFAFEQDMGRGPRRAPTPPPAPAPPSHHQPAMGLGGALLALNRQNSEEYHVERPQPPTRPRHGFQLPSFGQVTGALASTVRHIMDIPAGLGLGIFPHSPPAIQDEDPYQGYRDHLATRYARRPWHDDFDDLNFWLPDDIEIERHHWPLRDGRFPIYVNRDRRKDPDYKQQYTHGEGKPPPGFSFDFAPLPPDPGPTFIDLVTPVQGSSSKVQEVSNEETLLVCAKCLDPLTVGGDADADGTERARRRIWALRCGHMIDGKCLETLMKPRIPDPNSTAPSASHKKGKWRAVETVPPIDDVAKVAKGKGKGKEPMRRTGNITAPDLDAEVHIPHDDEKARLPAHSDPALTAASSSAVASASAPEPPSIRSRLRPRSSWGAWMPGPSSSSSSLNLYSPPASHPPPPASSTNREMKPLPKRRNRRKVETFTWECPVAGCARQHMSKGRGGNWEVDLKNGPIALYL</sequence>
<dbReference type="eggNOG" id="ENOG502SI8I">
    <property type="taxonomic scope" value="Eukaryota"/>
</dbReference>
<dbReference type="Proteomes" id="UP000054196">
    <property type="component" value="Unassembled WGS sequence"/>
</dbReference>
<organism evidence="2 3">
    <name type="scientific">Punctularia strigosozonata (strain HHB-11173)</name>
    <name type="common">White-rot fungus</name>
    <dbReference type="NCBI Taxonomy" id="741275"/>
    <lineage>
        <taxon>Eukaryota</taxon>
        <taxon>Fungi</taxon>
        <taxon>Dikarya</taxon>
        <taxon>Basidiomycota</taxon>
        <taxon>Agaricomycotina</taxon>
        <taxon>Agaricomycetes</taxon>
        <taxon>Corticiales</taxon>
        <taxon>Punctulariaceae</taxon>
        <taxon>Punctularia</taxon>
    </lineage>
</organism>
<dbReference type="AlphaFoldDB" id="R7S156"/>
<dbReference type="GeneID" id="18878150"/>
<protein>
    <submittedName>
        <fullName evidence="2">Uncharacterized protein</fullName>
    </submittedName>
</protein>
<keyword evidence="3" id="KW-1185">Reference proteome</keyword>
<proteinExistence type="predicted"/>
<evidence type="ECO:0000313" key="3">
    <source>
        <dbReference type="Proteomes" id="UP000054196"/>
    </source>
</evidence>
<feature type="compositionally biased region" description="Low complexity" evidence="1">
    <location>
        <begin position="517"/>
        <end position="540"/>
    </location>
</feature>
<feature type="region of interest" description="Disordered" evidence="1">
    <location>
        <begin position="488"/>
        <end position="566"/>
    </location>
</feature>
<feature type="compositionally biased region" description="Low complexity" evidence="1">
    <location>
        <begin position="489"/>
        <end position="504"/>
    </location>
</feature>
<name>R7S156_PUNST</name>
<feature type="compositionally biased region" description="Pro residues" evidence="1">
    <location>
        <begin position="159"/>
        <end position="171"/>
    </location>
</feature>
<accession>R7S156</accession>
<dbReference type="OMA" id="HHQPAMG"/>
<dbReference type="OrthoDB" id="2507647at2759"/>
<dbReference type="RefSeq" id="XP_007388742.1">
    <property type="nucleotide sequence ID" value="XM_007388680.1"/>
</dbReference>
<feature type="region of interest" description="Disordered" evidence="1">
    <location>
        <begin position="151"/>
        <end position="177"/>
    </location>
</feature>
<gene>
    <name evidence="2" type="ORF">PUNSTDRAFT_128523</name>
</gene>
<feature type="region of interest" description="Disordered" evidence="1">
    <location>
        <begin position="413"/>
        <end position="471"/>
    </location>
</feature>
<dbReference type="HOGENOM" id="CLU_016306_0_0_1"/>